<evidence type="ECO:0000256" key="1">
    <source>
        <dbReference type="SAM" id="SignalP"/>
    </source>
</evidence>
<dbReference type="PANTHER" id="PTHR44259">
    <property type="entry name" value="OS07G0183000 PROTEIN-RELATED"/>
    <property type="match status" value="1"/>
</dbReference>
<reference evidence="3" key="1">
    <citation type="submission" date="2025-08" db="UniProtKB">
        <authorList>
            <consortium name="RefSeq"/>
        </authorList>
    </citation>
    <scope>IDENTIFICATION</scope>
</reference>
<dbReference type="OrthoDB" id="1253162at2759"/>
<dbReference type="KEGG" id="nta:107772113"/>
<dbReference type="PaxDb" id="4097-A0A1S3Y5B8"/>
<gene>
    <name evidence="3" type="primary">LOC107772113</name>
</gene>
<feature type="signal peptide" evidence="1">
    <location>
        <begin position="1"/>
        <end position="21"/>
    </location>
</feature>
<dbReference type="OMA" id="YSDIAWH"/>
<accession>A0A1S3Y5B8</accession>
<feature type="domain" description="KIB1-4 beta-propeller" evidence="2">
    <location>
        <begin position="34"/>
        <end position="307"/>
    </location>
</feature>
<keyword evidence="1" id="KW-0732">Signal</keyword>
<name>A0A1S3Y5B8_TOBAC</name>
<dbReference type="Pfam" id="PF03478">
    <property type="entry name" value="Beta-prop_KIB1-4"/>
    <property type="match status" value="1"/>
</dbReference>
<sequence length="341" mass="37960">MVAAAAAAAVAAVAVPLLMLAEEEEKKGIREFWDLSKGVTYSMNFPELVGKCCFGVGFPGWLFTADEQGHMNLFHLFSRSLINLPDMDMLEGFDYEVEKGHCTQYVEKAVISSDPLISKEDYVLALIQGSPRTFAFWRPGSKSFTSVSQIVPERAYSDIAWHDGQFYGVDFEGNVIVFDFRSGDYPTSVRVIRSEIPPEVIDGNQVYIVYSMGELLVINRDGAYEDDDTGIYGAKQFHVYKINDIDSSYSEVKDLGDRALFVGNSATVVVEQLAHGIKGSHIYYTDDCKDTYFSLEQGGGKDMGVYNLLDGTIVPHYTGQSYHKLTPPLWIFSNSPSLDLD</sequence>
<organism evidence="3">
    <name type="scientific">Nicotiana tabacum</name>
    <name type="common">Common tobacco</name>
    <dbReference type="NCBI Taxonomy" id="4097"/>
    <lineage>
        <taxon>Eukaryota</taxon>
        <taxon>Viridiplantae</taxon>
        <taxon>Streptophyta</taxon>
        <taxon>Embryophyta</taxon>
        <taxon>Tracheophyta</taxon>
        <taxon>Spermatophyta</taxon>
        <taxon>Magnoliopsida</taxon>
        <taxon>eudicotyledons</taxon>
        <taxon>Gunneridae</taxon>
        <taxon>Pentapetalae</taxon>
        <taxon>asterids</taxon>
        <taxon>lamiids</taxon>
        <taxon>Solanales</taxon>
        <taxon>Solanaceae</taxon>
        <taxon>Nicotianoideae</taxon>
        <taxon>Nicotianeae</taxon>
        <taxon>Nicotiana</taxon>
    </lineage>
</organism>
<dbReference type="InterPro" id="IPR005174">
    <property type="entry name" value="KIB1-4_b-propeller"/>
</dbReference>
<dbReference type="RefSeq" id="XP_016447087.1">
    <property type="nucleotide sequence ID" value="XM_016591601.1"/>
</dbReference>
<proteinExistence type="predicted"/>
<dbReference type="STRING" id="4097.A0A1S3Y5B8"/>
<protein>
    <submittedName>
        <fullName evidence="3">F-box protein At2g26160-like</fullName>
    </submittedName>
</protein>
<feature type="chain" id="PRO_5010387222" evidence="1">
    <location>
        <begin position="22"/>
        <end position="341"/>
    </location>
</feature>
<evidence type="ECO:0000259" key="2">
    <source>
        <dbReference type="Pfam" id="PF03478"/>
    </source>
</evidence>
<evidence type="ECO:0000313" key="3">
    <source>
        <dbReference type="RefSeq" id="XP_016447087.1"/>
    </source>
</evidence>
<dbReference type="AlphaFoldDB" id="A0A1S3Y5B8"/>
<dbReference type="PANTHER" id="PTHR44259:SF17">
    <property type="entry name" value="F-BOX PROTEIN SKIP23-LIKE"/>
    <property type="match status" value="1"/>
</dbReference>
<dbReference type="InterPro" id="IPR050942">
    <property type="entry name" value="F-box_BR-signaling"/>
</dbReference>